<dbReference type="InterPro" id="IPR000008">
    <property type="entry name" value="C2_dom"/>
</dbReference>
<sequence>SPVRMPMTSFSSISHQLNGVQEHRHSPFVISRPASSGVRSGYEATYPSPSKPRRESVLFLAQTPKPIDFNSAEAQEAMEVLRRLLCPVIMRRVLRIRKRKRWPGENAMRVYTTNSIYHALRSSDSLIADWPDEVLRLFAEEALYFYLEPNEIIVYANESYVSSGIVVLLYGELKEQTEYLDSSASLTKPHMCRHLAPAVFCDQAVLCRDVSNLLIAAKGYADVAVLPARWVWDVINSYVLQHSGGGVLDCLKFAIAPICEEILNKKYFPTSLVLRRSWMWSLFSSRDRIRLARLMTVKVFCIGDTLFCEGDYYPYMHIIRRGIVKVIVKNQPLLELDLGASFGEISILFDEPRCCRAVASTMCEVYCLHRKHLMKYLRKKPQLYHAVIQTALERRELWLEEGKNRNIMGLAGLLAGVPCLSQSTEKVRASLAMAAKPHLLPPNQTLFAKDTLCDHLFIIGRGSVMLVDGNGDRVVRSTVDFVGEFCLHPHRWPSDVVTCTSVDGWSLSMTEIMSTLSTINAEAQAVEICRQGIELYRAQHGCNSLIEEITVSGSSLPTIPDSDAVGRVPLAKRETLSYTCDPRTLAQLTSSLLMQSEGKNIDFDWNEYAMKDKSSPPHEDGEGTDVSKHSERREFEQNVENELGWRVGGMISVSNKKGSSAVDCDFSEDVDEMQQVLIEQIFLMPTERQPRLLRQINQSKITLIFDDELEPLEELSSETTTANNLALPQYVVPSPVVYTLDGITAYSDGNPLPVTETPPIISPRTGLDFAATTTRRRSHTPEVQLSSTGQLGGQRLFEDLGSLTIRSRPQSGVPSHSRSLRPTSGFSLRRTPPRAASAGCNQRLSRSVSFCSRTSAVGTLTMSQASENISVSLQGNASSWTKANSIDLSQKAKITASMFQSALDRYVKLDDQSYFQEMVRVCLPSQPEEQWFEEETRKPTKKNEGLVLLLMHVRRCKGIDIDKAVKSPIVKVSTNARVLMRTPVMENLEEPVWPIEAASFIHFIHSDSEVYFKICDAEDEGKIAYSATLPTNDIRENGGVGLRSLPMQAEELGLSESSDDIGARIEVCMMAVTASKYSSLNKRLDDQDDGSSSEDGTTVYLQILGVHGLKHRIEAIIRVSVESDGLSREILRTPKVTPKTRSPSWPGQGSFCAVKSDGVVSFDLYHRDAFLASYETPADILAFGGTGVFVFPLLRAQGGPDEVYGSLSVSILGLKATSVGLQTSYRPSRVLLLHLYSLHLTPDLEEFTPDPFVIVRGMNGEVILRTAFSIGTHSVKWTEDEASCFIMCPTLEGCKAIYRLEVYDNNESNKIGTAELAVTPNGTRRHRMELPVGTRGTLTVVAYSFPVQEVPRPPPSRQGSLLNNSNEEGFLLSIDIRGCDNLQGTGFDDLQIDPLVTARLGRRRVLVAPLFSGSTAPRWSYPKATFVLPVLPEFLSHFTLEVWDTNIDLSDVLGVARISIKDLCRTGTHHFPLQPHKDQEFGRRHNLGTITLKTRFGKMNGEIISDGSSDLLFTGSSHGGGILDTRLFQAPGETTELPVTRVCVHISSCNALWTDASIKFIKVTLSCLQHVLLEVKKEYDASSSVAWSINEAHTVIDLRSIHRRPLCLNVACSSLASANDYTDVGSALVSFSTLLSASEVISVHSFFLTDSPSDEQELGSIDNVDHSRGTSVSADAPTVTITLVAVEMTRPLSKKRG</sequence>
<dbReference type="PROSITE" id="PS50004">
    <property type="entry name" value="C2"/>
    <property type="match status" value="1"/>
</dbReference>
<evidence type="ECO:0000259" key="3">
    <source>
        <dbReference type="PROSITE" id="PS50004"/>
    </source>
</evidence>
<dbReference type="Gene3D" id="2.60.120.10">
    <property type="entry name" value="Jelly Rolls"/>
    <property type="match status" value="2"/>
</dbReference>
<dbReference type="Pfam" id="PF00168">
    <property type="entry name" value="C2"/>
    <property type="match status" value="1"/>
</dbReference>
<dbReference type="Proteomes" id="UP000007350">
    <property type="component" value="Unassembled WGS sequence"/>
</dbReference>
<dbReference type="InterPro" id="IPR018490">
    <property type="entry name" value="cNMP-bd_dom_sf"/>
</dbReference>
<dbReference type="Pfam" id="PF00027">
    <property type="entry name" value="cNMP_binding"/>
    <property type="match status" value="1"/>
</dbReference>
<reference evidence="5 6" key="1">
    <citation type="journal article" date="2012" name="BMC Genomics">
        <title>Comparative genomic analysis of human infective Trypanosoma cruzi lineages with the bat-restricted subspecies T. cruzi marinkellei.</title>
        <authorList>
            <person name="Franzen O."/>
            <person name="Talavera-Lopez C."/>
            <person name="Ochaya S."/>
            <person name="Butler C.E."/>
            <person name="Messenger L.A."/>
            <person name="Lewis M.D."/>
            <person name="Llewellyn M.S."/>
            <person name="Marinkelle C.J."/>
            <person name="Tyler K.M."/>
            <person name="Miles M.A."/>
            <person name="Andersson B."/>
        </authorList>
    </citation>
    <scope>NUCLEOTIDE SEQUENCE [LARGE SCALE GENOMIC DNA]</scope>
    <source>
        <strain evidence="5 6">B7</strain>
    </source>
</reference>
<protein>
    <submittedName>
        <fullName evidence="5">Uncharacterized protein</fullName>
    </submittedName>
</protein>
<organism evidence="5 6">
    <name type="scientific">Trypanosoma cruzi marinkellei</name>
    <dbReference type="NCBI Taxonomy" id="85056"/>
    <lineage>
        <taxon>Eukaryota</taxon>
        <taxon>Discoba</taxon>
        <taxon>Euglenozoa</taxon>
        <taxon>Kinetoplastea</taxon>
        <taxon>Metakinetoplastina</taxon>
        <taxon>Trypanosomatida</taxon>
        <taxon>Trypanosomatidae</taxon>
        <taxon>Trypanosoma</taxon>
        <taxon>Schizotrypanum</taxon>
    </lineage>
</organism>
<dbReference type="InterPro" id="IPR014710">
    <property type="entry name" value="RmlC-like_jellyroll"/>
</dbReference>
<dbReference type="SUPFAM" id="SSF49562">
    <property type="entry name" value="C2 domain (Calcium/lipid-binding domain, CaLB)"/>
    <property type="match status" value="1"/>
</dbReference>
<feature type="region of interest" description="Disordered" evidence="2">
    <location>
        <begin position="610"/>
        <end position="639"/>
    </location>
</feature>
<feature type="non-terminal residue" evidence="5">
    <location>
        <position position="1"/>
    </location>
</feature>
<name>K2LYL4_TRYCR</name>
<dbReference type="Gene3D" id="2.60.40.150">
    <property type="entry name" value="C2 domain"/>
    <property type="match status" value="1"/>
</dbReference>
<keyword evidence="1" id="KW-1071">Ligand-gated ion channel</keyword>
<dbReference type="PROSITE" id="PS50042">
    <property type="entry name" value="CNMP_BINDING_3"/>
    <property type="match status" value="1"/>
</dbReference>
<feature type="region of interest" description="Disordered" evidence="2">
    <location>
        <begin position="806"/>
        <end position="839"/>
    </location>
</feature>
<dbReference type="GO" id="GO:0005221">
    <property type="term" value="F:intracellularly cyclic nucleotide-activated monoatomic cation channel activity"/>
    <property type="evidence" value="ECO:0007669"/>
    <property type="project" value="InterPro"/>
</dbReference>
<evidence type="ECO:0000256" key="1">
    <source>
        <dbReference type="ARBA" id="ARBA00023286"/>
    </source>
</evidence>
<dbReference type="InterPro" id="IPR000595">
    <property type="entry name" value="cNMP-bd_dom"/>
</dbReference>
<evidence type="ECO:0000256" key="2">
    <source>
        <dbReference type="SAM" id="MobiDB-lite"/>
    </source>
</evidence>
<evidence type="ECO:0000313" key="5">
    <source>
        <dbReference type="EMBL" id="EKF27743.1"/>
    </source>
</evidence>
<dbReference type="CDD" id="cd00038">
    <property type="entry name" value="CAP_ED"/>
    <property type="match status" value="2"/>
</dbReference>
<feature type="compositionally biased region" description="Basic and acidic residues" evidence="2">
    <location>
        <begin position="610"/>
        <end position="636"/>
    </location>
</feature>
<keyword evidence="1" id="KW-0813">Transport</keyword>
<dbReference type="SMART" id="SM00239">
    <property type="entry name" value="C2"/>
    <property type="match status" value="3"/>
</dbReference>
<gene>
    <name evidence="5" type="ORF">MOQ_008523</name>
</gene>
<feature type="domain" description="Cyclic nucleotide-binding" evidence="4">
    <location>
        <begin position="279"/>
        <end position="394"/>
    </location>
</feature>
<dbReference type="GO" id="GO:0044877">
    <property type="term" value="F:protein-containing complex binding"/>
    <property type="evidence" value="ECO:0007669"/>
    <property type="project" value="TreeGrafter"/>
</dbReference>
<keyword evidence="6" id="KW-1185">Reference proteome</keyword>
<dbReference type="SMART" id="SM00100">
    <property type="entry name" value="cNMP"/>
    <property type="match status" value="2"/>
</dbReference>
<dbReference type="OrthoDB" id="417078at2759"/>
<feature type="region of interest" description="Disordered" evidence="2">
    <location>
        <begin position="32"/>
        <end position="51"/>
    </location>
</feature>
<accession>K2LYL4</accession>
<comment type="caution">
    <text evidence="5">The sequence shown here is derived from an EMBL/GenBank/DDBJ whole genome shotgun (WGS) entry which is preliminary data.</text>
</comment>
<dbReference type="PANTHER" id="PTHR45638:SF11">
    <property type="entry name" value="CYCLIC NUCLEOTIDE-GATED CATION CHANNEL SUBUNIT A"/>
    <property type="match status" value="1"/>
</dbReference>
<dbReference type="CDD" id="cd00030">
    <property type="entry name" value="C2"/>
    <property type="match status" value="1"/>
</dbReference>
<dbReference type="FunFam" id="2.60.120.10:FF:000253">
    <property type="entry name" value="Cyclic nucleotide-gated potassium channel"/>
    <property type="match status" value="1"/>
</dbReference>
<evidence type="ECO:0000259" key="4">
    <source>
        <dbReference type="PROSITE" id="PS50042"/>
    </source>
</evidence>
<dbReference type="PANTHER" id="PTHR45638">
    <property type="entry name" value="CYCLIC NUCLEOTIDE-GATED CATION CHANNEL SUBUNIT A"/>
    <property type="match status" value="1"/>
</dbReference>
<dbReference type="EMBL" id="AHKC01017420">
    <property type="protein sequence ID" value="EKF27743.1"/>
    <property type="molecule type" value="Genomic_DNA"/>
</dbReference>
<keyword evidence="1" id="KW-0407">Ion channel</keyword>
<dbReference type="InterPro" id="IPR035892">
    <property type="entry name" value="C2_domain_sf"/>
</dbReference>
<proteinExistence type="predicted"/>
<dbReference type="InterPro" id="IPR050866">
    <property type="entry name" value="CNG_cation_channel"/>
</dbReference>
<dbReference type="SUPFAM" id="SSF51206">
    <property type="entry name" value="cAMP-binding domain-like"/>
    <property type="match status" value="3"/>
</dbReference>
<evidence type="ECO:0000313" key="6">
    <source>
        <dbReference type="Proteomes" id="UP000007350"/>
    </source>
</evidence>
<feature type="compositionally biased region" description="Polar residues" evidence="2">
    <location>
        <begin position="806"/>
        <end position="826"/>
    </location>
</feature>
<feature type="domain" description="C2" evidence="3">
    <location>
        <begin position="1353"/>
        <end position="1473"/>
    </location>
</feature>
<keyword evidence="1" id="KW-0406">Ion transport</keyword>